<dbReference type="EMBL" id="JAAGMQ010000344">
    <property type="protein sequence ID" value="NEC33829.1"/>
    <property type="molecule type" value="Genomic_DNA"/>
</dbReference>
<protein>
    <submittedName>
        <fullName evidence="1">Uncharacterized protein</fullName>
    </submittedName>
</protein>
<evidence type="ECO:0000313" key="1">
    <source>
        <dbReference type="EMBL" id="NEC33829.1"/>
    </source>
</evidence>
<name>A0A6G3TAQ6_9ACTN</name>
<reference evidence="1 2" key="1">
    <citation type="submission" date="2020-01" db="EMBL/GenBank/DDBJ databases">
        <title>Insect and environment-associated Actinomycetes.</title>
        <authorList>
            <person name="Currrie C."/>
            <person name="Chevrette M."/>
            <person name="Carlson C."/>
            <person name="Stubbendieck R."/>
            <person name="Wendt-Pienkowski E."/>
        </authorList>
    </citation>
    <scope>NUCLEOTIDE SEQUENCE [LARGE SCALE GENOMIC DNA]</scope>
    <source>
        <strain evidence="1 2">SID7739</strain>
    </source>
</reference>
<dbReference type="AlphaFoldDB" id="A0A6G3TAQ6"/>
<accession>A0A6G3TAQ6</accession>
<dbReference type="Proteomes" id="UP000475666">
    <property type="component" value="Unassembled WGS sequence"/>
</dbReference>
<dbReference type="RefSeq" id="WP_164273384.1">
    <property type="nucleotide sequence ID" value="NZ_JAAGMQ010000344.1"/>
</dbReference>
<gene>
    <name evidence="1" type="ORF">G3I66_11655</name>
</gene>
<sequence length="53" mass="5263">MMVAVDVTGARGGGFWLFVVHGQGDLWAVAAGGLERLKDVLGGVGSGAPAAHT</sequence>
<organism evidence="1 2">
    <name type="scientific">Streptomyces rubrogriseus</name>
    <dbReference type="NCBI Taxonomy" id="194673"/>
    <lineage>
        <taxon>Bacteria</taxon>
        <taxon>Bacillati</taxon>
        <taxon>Actinomycetota</taxon>
        <taxon>Actinomycetes</taxon>
        <taxon>Kitasatosporales</taxon>
        <taxon>Streptomycetaceae</taxon>
        <taxon>Streptomyces</taxon>
        <taxon>Streptomyces violaceoruber group</taxon>
    </lineage>
</organism>
<evidence type="ECO:0000313" key="2">
    <source>
        <dbReference type="Proteomes" id="UP000475666"/>
    </source>
</evidence>
<comment type="caution">
    <text evidence="1">The sequence shown here is derived from an EMBL/GenBank/DDBJ whole genome shotgun (WGS) entry which is preliminary data.</text>
</comment>
<proteinExistence type="predicted"/>